<dbReference type="GO" id="GO:0005975">
    <property type="term" value="P:carbohydrate metabolic process"/>
    <property type="evidence" value="ECO:0007669"/>
    <property type="project" value="InterPro"/>
</dbReference>
<gene>
    <name evidence="5" type="ORF">SDC9_76180</name>
</gene>
<dbReference type="GO" id="GO:0005576">
    <property type="term" value="C:extracellular region"/>
    <property type="evidence" value="ECO:0007669"/>
    <property type="project" value="UniProtKB-SubCell"/>
</dbReference>
<dbReference type="AlphaFoldDB" id="A0A644YMI5"/>
<evidence type="ECO:0000256" key="3">
    <source>
        <dbReference type="SAM" id="MobiDB-lite"/>
    </source>
</evidence>
<dbReference type="PANTHER" id="PTHR34216">
    <property type="match status" value="1"/>
</dbReference>
<comment type="caution">
    <text evidence="5">The sequence shown here is derived from an EMBL/GenBank/DDBJ whole genome shotgun (WGS) entry which is preliminary data.</text>
</comment>
<dbReference type="PANTHER" id="PTHR34216:SF3">
    <property type="entry name" value="POLY-BETA-1,6-N-ACETYL-D-GLUCOSAMINE N-DEACETYLASE"/>
    <property type="match status" value="1"/>
</dbReference>
<comment type="subcellular location">
    <subcellularLocation>
        <location evidence="1">Secreted</location>
    </subcellularLocation>
</comment>
<evidence type="ECO:0000256" key="2">
    <source>
        <dbReference type="ARBA" id="ARBA00022729"/>
    </source>
</evidence>
<reference evidence="5" key="1">
    <citation type="submission" date="2019-08" db="EMBL/GenBank/DDBJ databases">
        <authorList>
            <person name="Kucharzyk K."/>
            <person name="Murdoch R.W."/>
            <person name="Higgins S."/>
            <person name="Loffler F."/>
        </authorList>
    </citation>
    <scope>NUCLEOTIDE SEQUENCE</scope>
</reference>
<feature type="compositionally biased region" description="Low complexity" evidence="3">
    <location>
        <begin position="25"/>
        <end position="45"/>
    </location>
</feature>
<dbReference type="EMBL" id="VSSQ01005566">
    <property type="protein sequence ID" value="MPM29640.1"/>
    <property type="molecule type" value="Genomic_DNA"/>
</dbReference>
<dbReference type="Pfam" id="PF01522">
    <property type="entry name" value="Polysacc_deac_1"/>
    <property type="match status" value="1"/>
</dbReference>
<dbReference type="InterPro" id="IPR051398">
    <property type="entry name" value="Polysacch_Deacetylase"/>
</dbReference>
<proteinExistence type="predicted"/>
<dbReference type="InterPro" id="IPR002509">
    <property type="entry name" value="NODB_dom"/>
</dbReference>
<dbReference type="GO" id="GO:0016810">
    <property type="term" value="F:hydrolase activity, acting on carbon-nitrogen (but not peptide) bonds"/>
    <property type="evidence" value="ECO:0007669"/>
    <property type="project" value="InterPro"/>
</dbReference>
<feature type="domain" description="NodB homology" evidence="4">
    <location>
        <begin position="266"/>
        <end position="331"/>
    </location>
</feature>
<dbReference type="SUPFAM" id="SSF88713">
    <property type="entry name" value="Glycoside hydrolase/deacetylase"/>
    <property type="match status" value="1"/>
</dbReference>
<sequence>MRRFLPLLLALSLLASLAACGQSTSGAGSGSTSGDSASSSTSSSAEPEAPQIEPYVISDPTVEPAGGAVDGIPYAAWDGIVEHLFFHPVIAYPALAFDGDAQANGLDDFMVTVDEYNKILQSVYDKGYVLVDIGDVWRETTDETGQPVMVRNTLYLPEGKKPLSLSYDDVNYYPYMLKDGLTYKLMIGDDGLIWSEGKDPQGNEVISQDLDALPILDKFVREHPDFSPFGAKGSLSLTGYCGILGYRTQTDTKNWTAEQEAARQKEIEAVKPIIAELKRTGWTFGSHTWGHIRLGTKSMETVQADTKRWFDEVGSLVGKTTILYYPHGERPDGDDWTKTGPVFQYLQSQGFRVFASVGVESFSYIKKDICAVICDRLHPDGTTLRHSRDRYLQFYDAKDIMDVGVRPQRAVDWK</sequence>
<evidence type="ECO:0000256" key="1">
    <source>
        <dbReference type="ARBA" id="ARBA00004613"/>
    </source>
</evidence>
<dbReference type="PROSITE" id="PS51257">
    <property type="entry name" value="PROKAR_LIPOPROTEIN"/>
    <property type="match status" value="1"/>
</dbReference>
<dbReference type="Gene3D" id="3.20.20.370">
    <property type="entry name" value="Glycoside hydrolase/deacetylase"/>
    <property type="match status" value="1"/>
</dbReference>
<protein>
    <recommendedName>
        <fullName evidence="4">NodB homology domain-containing protein</fullName>
    </recommendedName>
</protein>
<name>A0A644YMI5_9ZZZZ</name>
<evidence type="ECO:0000313" key="5">
    <source>
        <dbReference type="EMBL" id="MPM29640.1"/>
    </source>
</evidence>
<keyword evidence="2" id="KW-0732">Signal</keyword>
<dbReference type="InterPro" id="IPR011330">
    <property type="entry name" value="Glyco_hydro/deAcase_b/a-brl"/>
</dbReference>
<feature type="region of interest" description="Disordered" evidence="3">
    <location>
        <begin position="25"/>
        <end position="50"/>
    </location>
</feature>
<organism evidence="5">
    <name type="scientific">bioreactor metagenome</name>
    <dbReference type="NCBI Taxonomy" id="1076179"/>
    <lineage>
        <taxon>unclassified sequences</taxon>
        <taxon>metagenomes</taxon>
        <taxon>ecological metagenomes</taxon>
    </lineage>
</organism>
<accession>A0A644YMI5</accession>
<evidence type="ECO:0000259" key="4">
    <source>
        <dbReference type="Pfam" id="PF01522"/>
    </source>
</evidence>